<comment type="caution">
    <text evidence="2">The sequence shown here is derived from an EMBL/GenBank/DDBJ whole genome shotgun (WGS) entry which is preliminary data.</text>
</comment>
<name>A0ABU6B3N6_9NOCA</name>
<proteinExistence type="predicted"/>
<keyword evidence="3" id="KW-1185">Reference proteome</keyword>
<feature type="region of interest" description="Disordered" evidence="1">
    <location>
        <begin position="27"/>
        <end position="59"/>
    </location>
</feature>
<gene>
    <name evidence="2" type="ORF">U3653_30300</name>
</gene>
<protein>
    <submittedName>
        <fullName evidence="2">Uncharacterized protein</fullName>
    </submittedName>
</protein>
<sequence length="59" mass="6642">MRLQDSIEAPAAGVPGLVAMLDVFTDSTADQRPPTDRPMRLRFRRRAPTESHDLWSPHA</sequence>
<reference evidence="2 3" key="1">
    <citation type="submission" date="2023-12" db="EMBL/GenBank/DDBJ databases">
        <title>novel species in genus Nocarida.</title>
        <authorList>
            <person name="Li Z."/>
        </authorList>
    </citation>
    <scope>NUCLEOTIDE SEQUENCE [LARGE SCALE GENOMIC DNA]</scope>
    <source>
        <strain evidence="2 3">CDC186</strain>
    </source>
</reference>
<feature type="compositionally biased region" description="Basic and acidic residues" evidence="1">
    <location>
        <begin position="47"/>
        <end position="59"/>
    </location>
</feature>
<dbReference type="Proteomes" id="UP001348098">
    <property type="component" value="Unassembled WGS sequence"/>
</dbReference>
<evidence type="ECO:0000256" key="1">
    <source>
        <dbReference type="SAM" id="MobiDB-lite"/>
    </source>
</evidence>
<evidence type="ECO:0000313" key="2">
    <source>
        <dbReference type="EMBL" id="MEB3514336.1"/>
    </source>
</evidence>
<dbReference type="EMBL" id="JAYKYQ010000017">
    <property type="protein sequence ID" value="MEB3514336.1"/>
    <property type="molecule type" value="Genomic_DNA"/>
</dbReference>
<organism evidence="2 3">
    <name type="scientific">Nocardia implantans</name>
    <dbReference type="NCBI Taxonomy" id="3108168"/>
    <lineage>
        <taxon>Bacteria</taxon>
        <taxon>Bacillati</taxon>
        <taxon>Actinomycetota</taxon>
        <taxon>Actinomycetes</taxon>
        <taxon>Mycobacteriales</taxon>
        <taxon>Nocardiaceae</taxon>
        <taxon>Nocardia</taxon>
    </lineage>
</organism>
<evidence type="ECO:0000313" key="3">
    <source>
        <dbReference type="Proteomes" id="UP001348098"/>
    </source>
</evidence>
<accession>A0ABU6B3N6</accession>